<evidence type="ECO:0000256" key="1">
    <source>
        <dbReference type="ARBA" id="ARBA00010688"/>
    </source>
</evidence>
<dbReference type="OrthoDB" id="9813569at2"/>
<dbReference type="RefSeq" id="WP_094908612.1">
    <property type="nucleotide sequence ID" value="NZ_BJUN01000010.1"/>
</dbReference>
<dbReference type="PANTHER" id="PTHR43320:SF2">
    <property type="entry name" value="2-DEHYDRO-3-DEOXYGLUCONOKINASE_2-DEHYDRO-3-DEOXYGALACTONOKINASE"/>
    <property type="match status" value="1"/>
</dbReference>
<feature type="domain" description="Carbohydrate kinase PfkB" evidence="4">
    <location>
        <begin position="2"/>
        <end position="207"/>
    </location>
</feature>
<comment type="similarity">
    <text evidence="1">Belongs to the carbohydrate kinase PfkB family.</text>
</comment>
<dbReference type="InterPro" id="IPR052700">
    <property type="entry name" value="Carb_kinase_PfkB-like"/>
</dbReference>
<proteinExistence type="inferred from homology"/>
<keyword evidence="6" id="KW-1185">Reference proteome</keyword>
<dbReference type="Proteomes" id="UP000321051">
    <property type="component" value="Unassembled WGS sequence"/>
</dbReference>
<sequence>MGKIMALGEMMMRFSPPGTETLKQHTSLETFYGGAEINVAVALSNLGTEAEVITALPDNPVGDAALAYLRKEGVQTGAVQREGNRLGTYFVEKGTAERPSKITYDRAYSSFSQWSPQETISDSWFQDCQILHISGITLAISREARETAYALAKKAKEHGVQISFDFNYRSKLWSIEQAREAFEYFLPMVDICFAGVKDLTNILNYNVSGDADGEEKAYRAFMQDYGITWLASSRRRPFTNLQHQLSGLLLHASGGRAEAPVYDVSVYDRIGGGDAFSAGILHQILESPEASKNMSEMITFAVAVGVLAHTVPGDAFCLPKEDVNAFLNSQQGSDIAR</sequence>
<dbReference type="GO" id="GO:0016301">
    <property type="term" value="F:kinase activity"/>
    <property type="evidence" value="ECO:0007669"/>
    <property type="project" value="UniProtKB-KW"/>
</dbReference>
<dbReference type="InterPro" id="IPR011611">
    <property type="entry name" value="PfkB_dom"/>
</dbReference>
<dbReference type="PANTHER" id="PTHR43320">
    <property type="entry name" value="SUGAR KINASE"/>
    <property type="match status" value="1"/>
</dbReference>
<comment type="caution">
    <text evidence="5">The sequence shown here is derived from an EMBL/GenBank/DDBJ whole genome shotgun (WGS) entry which is preliminary data.</text>
</comment>
<dbReference type="EMBL" id="BJUN01000010">
    <property type="protein sequence ID" value="GEK59068.1"/>
    <property type="molecule type" value="Genomic_DNA"/>
</dbReference>
<protein>
    <submittedName>
        <fullName evidence="5">2-dehydro-3-deoxygluconokinase</fullName>
    </submittedName>
</protein>
<accession>A0A510Y6T0</accession>
<keyword evidence="3 5" id="KW-0418">Kinase</keyword>
<dbReference type="Gene3D" id="3.40.1190.20">
    <property type="match status" value="1"/>
</dbReference>
<dbReference type="STRING" id="1371.GCA_900166605_01631"/>
<feature type="domain" description="Carbohydrate kinase PfkB" evidence="4">
    <location>
        <begin position="255"/>
        <end position="320"/>
    </location>
</feature>
<dbReference type="SUPFAM" id="SSF53613">
    <property type="entry name" value="Ribokinase-like"/>
    <property type="match status" value="1"/>
</dbReference>
<keyword evidence="2" id="KW-0808">Transferase</keyword>
<reference evidence="5 6" key="1">
    <citation type="submission" date="2019-07" db="EMBL/GenBank/DDBJ databases">
        <title>Whole genome shotgun sequence of Marinococcus halophilus NBRC 102359.</title>
        <authorList>
            <person name="Hosoyama A."/>
            <person name="Uohara A."/>
            <person name="Ohji S."/>
            <person name="Ichikawa N."/>
        </authorList>
    </citation>
    <scope>NUCLEOTIDE SEQUENCE [LARGE SCALE GENOMIC DNA]</scope>
    <source>
        <strain evidence="5 6">NBRC 102359</strain>
    </source>
</reference>
<dbReference type="AlphaFoldDB" id="A0A510Y6T0"/>
<evidence type="ECO:0000256" key="2">
    <source>
        <dbReference type="ARBA" id="ARBA00022679"/>
    </source>
</evidence>
<dbReference type="Pfam" id="PF00294">
    <property type="entry name" value="PfkB"/>
    <property type="match status" value="2"/>
</dbReference>
<evidence type="ECO:0000313" key="6">
    <source>
        <dbReference type="Proteomes" id="UP000321051"/>
    </source>
</evidence>
<name>A0A510Y6T0_MARHA</name>
<evidence type="ECO:0000259" key="4">
    <source>
        <dbReference type="Pfam" id="PF00294"/>
    </source>
</evidence>
<gene>
    <name evidence="5" type="ORF">MHA01_19730</name>
</gene>
<organism evidence="5 6">
    <name type="scientific">Marinococcus halophilus</name>
    <dbReference type="NCBI Taxonomy" id="1371"/>
    <lineage>
        <taxon>Bacteria</taxon>
        <taxon>Bacillati</taxon>
        <taxon>Bacillota</taxon>
        <taxon>Bacilli</taxon>
        <taxon>Bacillales</taxon>
        <taxon>Bacillaceae</taxon>
        <taxon>Marinococcus</taxon>
    </lineage>
</organism>
<evidence type="ECO:0000313" key="5">
    <source>
        <dbReference type="EMBL" id="GEK59068.1"/>
    </source>
</evidence>
<dbReference type="InterPro" id="IPR029056">
    <property type="entry name" value="Ribokinase-like"/>
</dbReference>
<dbReference type="CDD" id="cd01166">
    <property type="entry name" value="KdgK"/>
    <property type="match status" value="1"/>
</dbReference>
<evidence type="ECO:0000256" key="3">
    <source>
        <dbReference type="ARBA" id="ARBA00022777"/>
    </source>
</evidence>